<evidence type="ECO:0000313" key="3">
    <source>
        <dbReference type="Proteomes" id="UP000193922"/>
    </source>
</evidence>
<evidence type="ECO:0000256" key="1">
    <source>
        <dbReference type="SAM" id="MobiDB-lite"/>
    </source>
</evidence>
<comment type="caution">
    <text evidence="2">The sequence shown here is derived from an EMBL/GenBank/DDBJ whole genome shotgun (WGS) entry which is preliminary data.</text>
</comment>
<feature type="region of interest" description="Disordered" evidence="1">
    <location>
        <begin position="57"/>
        <end position="82"/>
    </location>
</feature>
<dbReference type="RefSeq" id="XP_040744411.1">
    <property type="nucleotide sequence ID" value="XM_040887315.1"/>
</dbReference>
<dbReference type="GeneID" id="63803963"/>
<organism evidence="2 3">
    <name type="scientific">Linderina pennispora</name>
    <dbReference type="NCBI Taxonomy" id="61395"/>
    <lineage>
        <taxon>Eukaryota</taxon>
        <taxon>Fungi</taxon>
        <taxon>Fungi incertae sedis</taxon>
        <taxon>Zoopagomycota</taxon>
        <taxon>Kickxellomycotina</taxon>
        <taxon>Kickxellomycetes</taxon>
        <taxon>Kickxellales</taxon>
        <taxon>Kickxellaceae</taxon>
        <taxon>Linderina</taxon>
    </lineage>
</organism>
<evidence type="ECO:0000313" key="2">
    <source>
        <dbReference type="EMBL" id="ORX70832.1"/>
    </source>
</evidence>
<dbReference type="EMBL" id="MCFD01000005">
    <property type="protein sequence ID" value="ORX70832.1"/>
    <property type="molecule type" value="Genomic_DNA"/>
</dbReference>
<sequence>MDSNTNVHVSLCDDERGSLQVLNALLKGKPSKQARKQKTKKNLDAFIRTVAKTPGTAGKVEKVEKPKKRYDPQVRRENKKRTNMQKLVVSDEFSQKTRALQDEIVELMRAQSEHRAPKMKKRKPRFFDFEDEE</sequence>
<accession>A0A1Y1WBL8</accession>
<reference evidence="2 3" key="1">
    <citation type="submission" date="2016-07" db="EMBL/GenBank/DDBJ databases">
        <title>Pervasive Adenine N6-methylation of Active Genes in Fungi.</title>
        <authorList>
            <consortium name="DOE Joint Genome Institute"/>
            <person name="Mondo S.J."/>
            <person name="Dannebaum R.O."/>
            <person name="Kuo R.C."/>
            <person name="Labutti K."/>
            <person name="Haridas S."/>
            <person name="Kuo A."/>
            <person name="Salamov A."/>
            <person name="Ahrendt S.R."/>
            <person name="Lipzen A."/>
            <person name="Sullivan W."/>
            <person name="Andreopoulos W.B."/>
            <person name="Clum A."/>
            <person name="Lindquist E."/>
            <person name="Daum C."/>
            <person name="Ramamoorthy G.K."/>
            <person name="Gryganskyi A."/>
            <person name="Culley D."/>
            <person name="Magnuson J.K."/>
            <person name="James T.Y."/>
            <person name="O'Malley M.A."/>
            <person name="Stajich J.E."/>
            <person name="Spatafora J.W."/>
            <person name="Visel A."/>
            <person name="Grigoriev I.V."/>
        </authorList>
    </citation>
    <scope>NUCLEOTIDE SEQUENCE [LARGE SCALE GENOMIC DNA]</scope>
    <source>
        <strain evidence="2 3">ATCC 12442</strain>
    </source>
</reference>
<keyword evidence="3" id="KW-1185">Reference proteome</keyword>
<gene>
    <name evidence="2" type="ORF">DL89DRAFT_266948</name>
</gene>
<name>A0A1Y1WBL8_9FUNG</name>
<dbReference type="OrthoDB" id="5587374at2759"/>
<proteinExistence type="predicted"/>
<protein>
    <recommendedName>
        <fullName evidence="4">Ribosome biogenesis protein SLX9</fullName>
    </recommendedName>
</protein>
<dbReference type="AlphaFoldDB" id="A0A1Y1WBL8"/>
<feature type="compositionally biased region" description="Basic and acidic residues" evidence="1">
    <location>
        <begin position="59"/>
        <end position="76"/>
    </location>
</feature>
<evidence type="ECO:0008006" key="4">
    <source>
        <dbReference type="Google" id="ProtNLM"/>
    </source>
</evidence>
<feature type="region of interest" description="Disordered" evidence="1">
    <location>
        <begin position="111"/>
        <end position="133"/>
    </location>
</feature>
<dbReference type="Proteomes" id="UP000193922">
    <property type="component" value="Unassembled WGS sequence"/>
</dbReference>